<dbReference type="Pfam" id="PF07514">
    <property type="entry name" value="TraI_2"/>
    <property type="match status" value="1"/>
</dbReference>
<keyword evidence="5" id="KW-1185">Reference proteome</keyword>
<evidence type="ECO:0000313" key="6">
    <source>
        <dbReference type="Proteomes" id="UP000281170"/>
    </source>
</evidence>
<protein>
    <submittedName>
        <fullName evidence="3">Putative helicase/relaxase</fullName>
    </submittedName>
</protein>
<dbReference type="KEGG" id="ladl:NCTC12735_01750"/>
<evidence type="ECO:0000313" key="5">
    <source>
        <dbReference type="Proteomes" id="UP000054859"/>
    </source>
</evidence>
<keyword evidence="3" id="KW-0378">Hydrolase</keyword>
<dbReference type="NCBIfam" id="TIGR03760">
    <property type="entry name" value="ICE_TraI_Pfluor"/>
    <property type="match status" value="1"/>
</dbReference>
<keyword evidence="4" id="KW-0614">Plasmid</keyword>
<dbReference type="EMBL" id="LR134433">
    <property type="protein sequence ID" value="VEH86103.1"/>
    <property type="molecule type" value="Genomic_DNA"/>
</dbReference>
<keyword evidence="3" id="KW-0067">ATP-binding</keyword>
<proteinExistence type="predicted"/>
<dbReference type="Gene3D" id="1.10.3210.40">
    <property type="match status" value="1"/>
</dbReference>
<evidence type="ECO:0000259" key="2">
    <source>
        <dbReference type="Pfam" id="PF07515"/>
    </source>
</evidence>
<dbReference type="STRING" id="45056.Lade_1929"/>
<dbReference type="PATRIC" id="fig|45056.6.peg.1990"/>
<evidence type="ECO:0000313" key="4">
    <source>
        <dbReference type="EMBL" id="VEH86103.1"/>
    </source>
</evidence>
<gene>
    <name evidence="3" type="ORF">Lade_1929</name>
    <name evidence="4" type="ORF">NCTC12735_01750</name>
</gene>
<dbReference type="Proteomes" id="UP000054859">
    <property type="component" value="Unassembled WGS sequence"/>
</dbReference>
<feature type="domain" description="Uncharacterised" evidence="1">
    <location>
        <begin position="22"/>
        <end position="238"/>
    </location>
</feature>
<geneLocation type="plasmid" evidence="4 6">
    <name>24</name>
</geneLocation>
<evidence type="ECO:0000259" key="1">
    <source>
        <dbReference type="Pfam" id="PF07514"/>
    </source>
</evidence>
<keyword evidence="3" id="KW-0547">Nucleotide-binding</keyword>
<accession>A0A0W0R0Y8</accession>
<keyword evidence="3" id="KW-0347">Helicase</keyword>
<dbReference type="InterPro" id="IPR036390">
    <property type="entry name" value="WH_DNA-bd_sf"/>
</dbReference>
<sequence>MFHKPHKTPNAKPLKDLTAIVSPAQLLADAKRQQLLEKIEDFSGFEQTRFNTLCTPLIHNLINHCQSLPETYNSYYAQSGGLLDHALNRTEAALDLFRHFIIQESTELSEEQKLWMYALFSAGILQGIGKLQVEFKIGLYDVNGQLIKTWNPVLESLAAVGSYYQYSFLGPTDEDFRKRLNLLLARMLMPAAGFNLIASNADVLAVWLSLLNEDWQSAGTLGAILVRADAIAIQRYFNEFLHTIATRRGRINRISTFVDTNPENLIDKEKAIGIEFIQWLTKSLEDGQIMINKAPLLMVPGGLLISPEIYKYFVREHPEYKNWQAIQNGFLSLKLHSVATDGTVEARFEQTATQQMHTGVVFSNYAIALPETMKIHNVNTGKISTISATELIHSAQHNNNFRQPASPTSSQLAHLNAHGKWEQVEAQDALRPGSHHSG</sequence>
<evidence type="ECO:0000313" key="3">
    <source>
        <dbReference type="EMBL" id="KTC64635.1"/>
    </source>
</evidence>
<reference evidence="3 5" key="1">
    <citation type="submission" date="2015-11" db="EMBL/GenBank/DDBJ databases">
        <title>Identification of large and diverse effector repertoires of 38 Legionella species.</title>
        <authorList>
            <person name="Burstein D."/>
            <person name="Amaro F."/>
            <person name="Zusman T."/>
            <person name="Lifshitz Z."/>
            <person name="Cohen O."/>
            <person name="Gilbert J.A."/>
            <person name="Pupko T."/>
            <person name="Shuman H.A."/>
            <person name="Segal G."/>
        </authorList>
    </citation>
    <scope>NUCLEOTIDE SEQUENCE [LARGE SCALE GENOMIC DNA]</scope>
    <source>
        <strain evidence="3 5">1762-AUS-E</strain>
    </source>
</reference>
<dbReference type="OrthoDB" id="5643657at2"/>
<dbReference type="GO" id="GO:0004386">
    <property type="term" value="F:helicase activity"/>
    <property type="evidence" value="ECO:0007669"/>
    <property type="project" value="UniProtKB-KW"/>
</dbReference>
<dbReference type="EMBL" id="LNKA01000019">
    <property type="protein sequence ID" value="KTC64635.1"/>
    <property type="molecule type" value="Genomic_DNA"/>
</dbReference>
<dbReference type="InterPro" id="IPR022391">
    <property type="entry name" value="ICE_relaxase_PFGI-1"/>
</dbReference>
<dbReference type="InterPro" id="IPR011093">
    <property type="entry name" value="TraI_2_C"/>
</dbReference>
<organism evidence="3 5">
    <name type="scientific">Legionella adelaidensis</name>
    <dbReference type="NCBI Taxonomy" id="45056"/>
    <lineage>
        <taxon>Bacteria</taxon>
        <taxon>Pseudomonadati</taxon>
        <taxon>Pseudomonadota</taxon>
        <taxon>Gammaproteobacteria</taxon>
        <taxon>Legionellales</taxon>
        <taxon>Legionellaceae</taxon>
        <taxon>Legionella</taxon>
    </lineage>
</organism>
<dbReference type="InterPro" id="IPR011119">
    <property type="entry name" value="Unchr_helicase_relaxase_TraI"/>
</dbReference>
<name>A0A0W0R0Y8_9GAMM</name>
<dbReference type="Pfam" id="PF07515">
    <property type="entry name" value="TraI_2_C"/>
    <property type="match status" value="1"/>
</dbReference>
<dbReference type="Proteomes" id="UP000281170">
    <property type="component" value="Plasmid 24"/>
</dbReference>
<reference evidence="4 6" key="2">
    <citation type="submission" date="2018-12" db="EMBL/GenBank/DDBJ databases">
        <authorList>
            <consortium name="Pathogen Informatics"/>
        </authorList>
    </citation>
    <scope>NUCLEOTIDE SEQUENCE [LARGE SCALE GENOMIC DNA]</scope>
    <source>
        <strain evidence="4 6">NCTC12735</strain>
        <plasmid evidence="6">24</plasmid>
    </source>
</reference>
<dbReference type="SUPFAM" id="SSF46785">
    <property type="entry name" value="Winged helix' DNA-binding domain"/>
    <property type="match status" value="1"/>
</dbReference>
<dbReference type="AlphaFoldDB" id="A0A0W0R0Y8"/>
<dbReference type="RefSeq" id="WP_058462992.1">
    <property type="nucleotide sequence ID" value="NZ_LNKA01000019.1"/>
</dbReference>
<feature type="domain" description="Putative conjugal transfer nickase/helicase TraI C-terminal" evidence="2">
    <location>
        <begin position="272"/>
        <end position="377"/>
    </location>
</feature>